<dbReference type="Proteomes" id="UP000887574">
    <property type="component" value="Unplaced"/>
</dbReference>
<organism evidence="1 2">
    <name type="scientific">Ditylenchus dipsaci</name>
    <dbReference type="NCBI Taxonomy" id="166011"/>
    <lineage>
        <taxon>Eukaryota</taxon>
        <taxon>Metazoa</taxon>
        <taxon>Ecdysozoa</taxon>
        <taxon>Nematoda</taxon>
        <taxon>Chromadorea</taxon>
        <taxon>Rhabditida</taxon>
        <taxon>Tylenchina</taxon>
        <taxon>Tylenchomorpha</taxon>
        <taxon>Sphaerularioidea</taxon>
        <taxon>Anguinidae</taxon>
        <taxon>Anguininae</taxon>
        <taxon>Ditylenchus</taxon>
    </lineage>
</organism>
<sequence>MTLIWILKQTIESANFLPRYCFELSDCFRHYAVIDYLHLSPAEALAKQAITIEVLSDERRRYKTHFEVAKFIADLKKSFSESTDARSYEFKLEMNSSEVECEEPFD</sequence>
<dbReference type="WBParaSite" id="jg14750">
    <property type="protein sequence ID" value="jg14750"/>
    <property type="gene ID" value="jg14750"/>
</dbReference>
<evidence type="ECO:0000313" key="2">
    <source>
        <dbReference type="WBParaSite" id="jg14750"/>
    </source>
</evidence>
<dbReference type="AlphaFoldDB" id="A0A915D2P2"/>
<accession>A0A915D2P2</accession>
<keyword evidence="1" id="KW-1185">Reference proteome</keyword>
<proteinExistence type="predicted"/>
<evidence type="ECO:0000313" key="1">
    <source>
        <dbReference type="Proteomes" id="UP000887574"/>
    </source>
</evidence>
<reference evidence="2" key="1">
    <citation type="submission" date="2022-11" db="UniProtKB">
        <authorList>
            <consortium name="WormBaseParasite"/>
        </authorList>
    </citation>
    <scope>IDENTIFICATION</scope>
</reference>
<name>A0A915D2P2_9BILA</name>
<protein>
    <submittedName>
        <fullName evidence="2">Uncharacterized protein</fullName>
    </submittedName>
</protein>